<dbReference type="GO" id="GO:0004252">
    <property type="term" value="F:serine-type endopeptidase activity"/>
    <property type="evidence" value="ECO:0007669"/>
    <property type="project" value="UniProtKB-UniRule"/>
</dbReference>
<dbReference type="Gene3D" id="2.60.40.10">
    <property type="entry name" value="Immunoglobulins"/>
    <property type="match status" value="1"/>
</dbReference>
<dbReference type="GO" id="GO:0006508">
    <property type="term" value="P:proteolysis"/>
    <property type="evidence" value="ECO:0007669"/>
    <property type="project" value="UniProtKB-KW"/>
</dbReference>
<dbReference type="InterPro" id="IPR000209">
    <property type="entry name" value="Peptidase_S8/S53_dom"/>
</dbReference>
<evidence type="ECO:0000256" key="1">
    <source>
        <dbReference type="ARBA" id="ARBA00011073"/>
    </source>
</evidence>
<reference evidence="12 13" key="1">
    <citation type="journal article" date="2016" name="Biochim. Biophys. Acta">
        <title>Photochemical characterization of actinorhodopsin and its functional existence in the natural host.</title>
        <authorList>
            <person name="Nakamura S."/>
            <person name="Kikukawa T."/>
            <person name="Tamogami J."/>
            <person name="Kamiya M."/>
            <person name="Aizawa T."/>
            <person name="Hahn M.W."/>
            <person name="Ihara K."/>
            <person name="Kamo N."/>
            <person name="Demura M."/>
        </authorList>
    </citation>
    <scope>NUCLEOTIDE SEQUENCE [LARGE SCALE GENOMIC DNA]</scope>
    <source>
        <strain evidence="12 13">MWH-Dar1</strain>
    </source>
</reference>
<dbReference type="PRINTS" id="PR00723">
    <property type="entry name" value="SUBTILISIN"/>
</dbReference>
<dbReference type="Pfam" id="PF00082">
    <property type="entry name" value="Peptidase_S8"/>
    <property type="match status" value="1"/>
</dbReference>
<keyword evidence="5" id="KW-0326">Glycosidase</keyword>
<dbReference type="CDD" id="cd00063">
    <property type="entry name" value="FN3"/>
    <property type="match status" value="1"/>
</dbReference>
<dbReference type="Gene3D" id="3.30.70.80">
    <property type="entry name" value="Peptidase S8 propeptide/proteinase inhibitor I9"/>
    <property type="match status" value="1"/>
</dbReference>
<evidence type="ECO:0000313" key="13">
    <source>
        <dbReference type="Proteomes" id="UP000243784"/>
    </source>
</evidence>
<keyword evidence="3 7" id="KW-0378">Hydrolase</keyword>
<evidence type="ECO:0000256" key="6">
    <source>
        <dbReference type="ARBA" id="ARBA00023326"/>
    </source>
</evidence>
<feature type="compositionally biased region" description="Low complexity" evidence="9">
    <location>
        <begin position="85"/>
        <end position="116"/>
    </location>
</feature>
<dbReference type="Pfam" id="PF00041">
    <property type="entry name" value="fn3"/>
    <property type="match status" value="1"/>
</dbReference>
<dbReference type="SUPFAM" id="SSF49265">
    <property type="entry name" value="Fibronectin type III"/>
    <property type="match status" value="1"/>
</dbReference>
<protein>
    <recommendedName>
        <fullName evidence="11">Fibronectin type-III domain-containing protein</fullName>
    </recommendedName>
</protein>
<dbReference type="InterPro" id="IPR023827">
    <property type="entry name" value="Peptidase_S8_Asp-AS"/>
</dbReference>
<evidence type="ECO:0000259" key="11">
    <source>
        <dbReference type="PROSITE" id="PS50853"/>
    </source>
</evidence>
<dbReference type="RefSeq" id="WP_070955048.1">
    <property type="nucleotide sequence ID" value="NZ_CP015208.1"/>
</dbReference>
<dbReference type="PROSITE" id="PS00138">
    <property type="entry name" value="SUBTILASE_SER"/>
    <property type="match status" value="1"/>
</dbReference>
<evidence type="ECO:0000256" key="10">
    <source>
        <dbReference type="SAM" id="SignalP"/>
    </source>
</evidence>
<dbReference type="PROSITE" id="PS50853">
    <property type="entry name" value="FN3"/>
    <property type="match status" value="1"/>
</dbReference>
<comment type="similarity">
    <text evidence="1 7 8">Belongs to the peptidase S8 family.</text>
</comment>
<dbReference type="OrthoDB" id="9813435at2"/>
<dbReference type="PROSITE" id="PS51892">
    <property type="entry name" value="SUBTILASE"/>
    <property type="match status" value="1"/>
</dbReference>
<dbReference type="InterPro" id="IPR034193">
    <property type="entry name" value="PCSK9_ProteinaseK-like"/>
</dbReference>
<dbReference type="STRING" id="535712.A4Z71_06285"/>
<feature type="active site" description="Charge relay system" evidence="7">
    <location>
        <position position="266"/>
    </location>
</feature>
<evidence type="ECO:0000313" key="12">
    <source>
        <dbReference type="EMBL" id="AOY56549.1"/>
    </source>
</evidence>
<name>A0A1D9E0H5_9MICO</name>
<dbReference type="PROSITE" id="PS00136">
    <property type="entry name" value="SUBTILASE_ASP"/>
    <property type="match status" value="1"/>
</dbReference>
<dbReference type="InterPro" id="IPR050131">
    <property type="entry name" value="Peptidase_S8_subtilisin-like"/>
</dbReference>
<keyword evidence="6" id="KW-0119">Carbohydrate metabolism</keyword>
<dbReference type="KEGG" id="rpla:A4Z71_06285"/>
<evidence type="ECO:0000256" key="4">
    <source>
        <dbReference type="ARBA" id="ARBA00022825"/>
    </source>
</evidence>
<keyword evidence="6" id="KW-0624">Polysaccharide degradation</keyword>
<gene>
    <name evidence="12" type="ORF">A4Z71_06285</name>
</gene>
<feature type="region of interest" description="Disordered" evidence="9">
    <location>
        <begin position="27"/>
        <end position="121"/>
    </location>
</feature>
<dbReference type="PROSITE" id="PS00137">
    <property type="entry name" value="SUBTILASE_HIS"/>
    <property type="match status" value="1"/>
</dbReference>
<evidence type="ECO:0000256" key="8">
    <source>
        <dbReference type="RuleBase" id="RU003355"/>
    </source>
</evidence>
<dbReference type="InterPro" id="IPR022398">
    <property type="entry name" value="Peptidase_S8_His-AS"/>
</dbReference>
<evidence type="ECO:0000256" key="3">
    <source>
        <dbReference type="ARBA" id="ARBA00022801"/>
    </source>
</evidence>
<dbReference type="EMBL" id="CP015208">
    <property type="protein sequence ID" value="AOY56549.1"/>
    <property type="molecule type" value="Genomic_DNA"/>
</dbReference>
<dbReference type="PANTHER" id="PTHR43806:SF11">
    <property type="entry name" value="CEREVISIN-RELATED"/>
    <property type="match status" value="1"/>
</dbReference>
<keyword evidence="2 7" id="KW-0645">Protease</keyword>
<dbReference type="SUPFAM" id="SSF52743">
    <property type="entry name" value="Subtilisin-like"/>
    <property type="match status" value="1"/>
</dbReference>
<dbReference type="Proteomes" id="UP000243784">
    <property type="component" value="Chromosome"/>
</dbReference>
<evidence type="ECO:0000256" key="5">
    <source>
        <dbReference type="ARBA" id="ARBA00023295"/>
    </source>
</evidence>
<feature type="active site" description="Charge relay system" evidence="7">
    <location>
        <position position="420"/>
    </location>
</feature>
<feature type="compositionally biased region" description="Polar residues" evidence="9">
    <location>
        <begin position="34"/>
        <end position="43"/>
    </location>
</feature>
<dbReference type="InterPro" id="IPR013783">
    <property type="entry name" value="Ig-like_fold"/>
</dbReference>
<feature type="compositionally biased region" description="Low complexity" evidence="9">
    <location>
        <begin position="45"/>
        <end position="70"/>
    </location>
</feature>
<dbReference type="PANTHER" id="PTHR43806">
    <property type="entry name" value="PEPTIDASE S8"/>
    <property type="match status" value="1"/>
</dbReference>
<dbReference type="GO" id="GO:0000272">
    <property type="term" value="P:polysaccharide catabolic process"/>
    <property type="evidence" value="ECO:0007669"/>
    <property type="project" value="UniProtKB-KW"/>
</dbReference>
<evidence type="ECO:0000256" key="2">
    <source>
        <dbReference type="ARBA" id="ARBA00022670"/>
    </source>
</evidence>
<dbReference type="InterPro" id="IPR015500">
    <property type="entry name" value="Peptidase_S8_subtilisin-rel"/>
</dbReference>
<accession>A0A1D9E0H5</accession>
<dbReference type="InterPro" id="IPR037045">
    <property type="entry name" value="S8pro/Inhibitor_I9_sf"/>
</dbReference>
<feature type="active site" description="Charge relay system" evidence="7">
    <location>
        <position position="233"/>
    </location>
</feature>
<keyword evidence="13" id="KW-1185">Reference proteome</keyword>
<keyword evidence="4 7" id="KW-0720">Serine protease</keyword>
<dbReference type="AlphaFoldDB" id="A0A1D9E0H5"/>
<evidence type="ECO:0000256" key="7">
    <source>
        <dbReference type="PROSITE-ProRule" id="PRU01240"/>
    </source>
</evidence>
<evidence type="ECO:0000256" key="9">
    <source>
        <dbReference type="SAM" id="MobiDB-lite"/>
    </source>
</evidence>
<dbReference type="GO" id="GO:0005615">
    <property type="term" value="C:extracellular space"/>
    <property type="evidence" value="ECO:0007669"/>
    <property type="project" value="TreeGrafter"/>
</dbReference>
<keyword evidence="10" id="KW-0732">Signal</keyword>
<dbReference type="CDD" id="cd04077">
    <property type="entry name" value="Peptidases_S8_PCSK9_ProteinaseK_like"/>
    <property type="match status" value="1"/>
</dbReference>
<sequence length="575" mass="57579">MKKFVFVSAALIGSLVLGGAAMAAPATYGAKPSATPSANSKKPVTTPKTNGTDANTTTGTTATESTTSKPGASGNSNAGGKTAENNNTNDTKTNGNSGKTPSSTGTKTTGTTKTNGAKPAVDTGVRSNYIVRFAEGTDVDSESTAIASLKTTVSKKFKTVIRGALVRMTEKQKENVAKRANVLSIVPDGDVSTSETQSSPSWGLDRIDQIDMPLDASFSYAETGVGVTAYVVDTGVLTTHSEFTGRTAAGFSAISDGNGTIDCNGHGTHVASTIGGTIYGVAKGVTIAPVRVLGCDGSGTISGVIAGLDWIAANHDSSKAAVVNMSLGGGANSTLDAAVNNLIDRGITVVVAAGNNTADACTASPARVPRAITVAASSATDAFASYSNFGSCVDIIAPGSSITGAWFTSTSATATISGTSMATPHVAGIVARMQTLGAQLPAKISESLAAVSVADTISAVPTGTANAFIYGNPSGVSIPAAAKPLAAISVSATAGSRSATATWVLADNTAGPLTSQTVKLWAGNQLVRTFTVSATETSLQVTKLRTNTSYSFSVVANNAGGFAESARSNAVRPSR</sequence>
<organism evidence="12 13">
    <name type="scientific">Candidatus Rhodoluna planktonica</name>
    <dbReference type="NCBI Taxonomy" id="535712"/>
    <lineage>
        <taxon>Bacteria</taxon>
        <taxon>Bacillati</taxon>
        <taxon>Actinomycetota</taxon>
        <taxon>Actinomycetes</taxon>
        <taxon>Micrococcales</taxon>
        <taxon>Microbacteriaceae</taxon>
        <taxon>Luna cluster</taxon>
        <taxon>Luna-1 subcluster</taxon>
        <taxon>Rhodoluna</taxon>
    </lineage>
</organism>
<dbReference type="InterPro" id="IPR023828">
    <property type="entry name" value="Peptidase_S8_Ser-AS"/>
</dbReference>
<dbReference type="InterPro" id="IPR036852">
    <property type="entry name" value="Peptidase_S8/S53_dom_sf"/>
</dbReference>
<feature type="signal peptide" evidence="10">
    <location>
        <begin position="1"/>
        <end position="23"/>
    </location>
</feature>
<feature type="domain" description="Fibronectin type-III" evidence="11">
    <location>
        <begin position="484"/>
        <end position="575"/>
    </location>
</feature>
<dbReference type="GO" id="GO:0016798">
    <property type="term" value="F:hydrolase activity, acting on glycosyl bonds"/>
    <property type="evidence" value="ECO:0007669"/>
    <property type="project" value="UniProtKB-KW"/>
</dbReference>
<dbReference type="Gene3D" id="3.40.50.200">
    <property type="entry name" value="Peptidase S8/S53 domain"/>
    <property type="match status" value="1"/>
</dbReference>
<dbReference type="InterPro" id="IPR036116">
    <property type="entry name" value="FN3_sf"/>
</dbReference>
<dbReference type="InterPro" id="IPR003961">
    <property type="entry name" value="FN3_dom"/>
</dbReference>
<proteinExistence type="inferred from homology"/>
<feature type="chain" id="PRO_5009111897" description="Fibronectin type-III domain-containing protein" evidence="10">
    <location>
        <begin position="24"/>
        <end position="575"/>
    </location>
</feature>
<dbReference type="FunFam" id="3.40.50.200:FF:000014">
    <property type="entry name" value="Proteinase K"/>
    <property type="match status" value="1"/>
</dbReference>